<dbReference type="EMBL" id="BARV01013839">
    <property type="protein sequence ID" value="GAI26734.1"/>
    <property type="molecule type" value="Genomic_DNA"/>
</dbReference>
<dbReference type="AlphaFoldDB" id="X1P738"/>
<evidence type="ECO:0000313" key="1">
    <source>
        <dbReference type="EMBL" id="GAI26734.1"/>
    </source>
</evidence>
<sequence length="37" mass="4422">PEKQLKPKEKMFSNPSMAGITLEKENYWKNKKEARKN</sequence>
<feature type="non-terminal residue" evidence="1">
    <location>
        <position position="1"/>
    </location>
</feature>
<reference evidence="1" key="1">
    <citation type="journal article" date="2014" name="Front. Microbiol.">
        <title>High frequency of phylogenetically diverse reductive dehalogenase-homologous genes in deep subseafloor sedimentary metagenomes.</title>
        <authorList>
            <person name="Kawai M."/>
            <person name="Futagami T."/>
            <person name="Toyoda A."/>
            <person name="Takaki Y."/>
            <person name="Nishi S."/>
            <person name="Hori S."/>
            <person name="Arai W."/>
            <person name="Tsubouchi T."/>
            <person name="Morono Y."/>
            <person name="Uchiyama I."/>
            <person name="Ito T."/>
            <person name="Fujiyama A."/>
            <person name="Inagaki F."/>
            <person name="Takami H."/>
        </authorList>
    </citation>
    <scope>NUCLEOTIDE SEQUENCE</scope>
    <source>
        <strain evidence="1">Expedition CK06-06</strain>
    </source>
</reference>
<accession>X1P738</accession>
<proteinExistence type="predicted"/>
<comment type="caution">
    <text evidence="1">The sequence shown here is derived from an EMBL/GenBank/DDBJ whole genome shotgun (WGS) entry which is preliminary data.</text>
</comment>
<organism evidence="1">
    <name type="scientific">marine sediment metagenome</name>
    <dbReference type="NCBI Taxonomy" id="412755"/>
    <lineage>
        <taxon>unclassified sequences</taxon>
        <taxon>metagenomes</taxon>
        <taxon>ecological metagenomes</taxon>
    </lineage>
</organism>
<name>X1P738_9ZZZZ</name>
<protein>
    <submittedName>
        <fullName evidence="1">Uncharacterized protein</fullName>
    </submittedName>
</protein>
<gene>
    <name evidence="1" type="ORF">S06H3_24678</name>
</gene>